<dbReference type="Pfam" id="PF00196">
    <property type="entry name" value="GerE"/>
    <property type="match status" value="1"/>
</dbReference>
<evidence type="ECO:0000256" key="3">
    <source>
        <dbReference type="ARBA" id="ARBA00023125"/>
    </source>
</evidence>
<feature type="domain" description="HTH luxR-type" evidence="6">
    <location>
        <begin position="144"/>
        <end position="209"/>
    </location>
</feature>
<evidence type="ECO:0000256" key="4">
    <source>
        <dbReference type="ARBA" id="ARBA00023163"/>
    </source>
</evidence>
<dbReference type="GO" id="GO:0003677">
    <property type="term" value="F:DNA binding"/>
    <property type="evidence" value="ECO:0007669"/>
    <property type="project" value="UniProtKB-KW"/>
</dbReference>
<dbReference type="PROSITE" id="PS50043">
    <property type="entry name" value="HTH_LUXR_2"/>
    <property type="match status" value="1"/>
</dbReference>
<dbReference type="GO" id="GO:0006355">
    <property type="term" value="P:regulation of DNA-templated transcription"/>
    <property type="evidence" value="ECO:0007669"/>
    <property type="project" value="InterPro"/>
</dbReference>
<dbReference type="PRINTS" id="PR00038">
    <property type="entry name" value="HTHLUXR"/>
</dbReference>
<name>A0A1C3EKX1_9GAMM</name>
<dbReference type="OrthoDB" id="9796655at2"/>
<evidence type="ECO:0000256" key="2">
    <source>
        <dbReference type="ARBA" id="ARBA00023015"/>
    </source>
</evidence>
<evidence type="ECO:0000259" key="7">
    <source>
        <dbReference type="PROSITE" id="PS50110"/>
    </source>
</evidence>
<dbReference type="AlphaFoldDB" id="A0A1C3EKX1"/>
<dbReference type="InterPro" id="IPR000792">
    <property type="entry name" value="Tscrpt_reg_LuxR_C"/>
</dbReference>
<dbReference type="SMART" id="SM00421">
    <property type="entry name" value="HTH_LUXR"/>
    <property type="match status" value="1"/>
</dbReference>
<evidence type="ECO:0000313" key="9">
    <source>
        <dbReference type="Proteomes" id="UP000094936"/>
    </source>
</evidence>
<evidence type="ECO:0000256" key="1">
    <source>
        <dbReference type="ARBA" id="ARBA00022553"/>
    </source>
</evidence>
<dbReference type="InterPro" id="IPR058245">
    <property type="entry name" value="NreC/VraR/RcsB-like_REC"/>
</dbReference>
<gene>
    <name evidence="8" type="ORF">A8L45_08680</name>
</gene>
<keyword evidence="2" id="KW-0805">Transcription regulation</keyword>
<dbReference type="PANTHER" id="PTHR43214">
    <property type="entry name" value="TWO-COMPONENT RESPONSE REGULATOR"/>
    <property type="match status" value="1"/>
</dbReference>
<dbReference type="InterPro" id="IPR001789">
    <property type="entry name" value="Sig_transdc_resp-reg_receiver"/>
</dbReference>
<feature type="modified residue" description="4-aspartylphosphate" evidence="5">
    <location>
        <position position="56"/>
    </location>
</feature>
<proteinExistence type="predicted"/>
<keyword evidence="9" id="KW-1185">Reference proteome</keyword>
<dbReference type="STRING" id="1080227.A8L45_08680"/>
<evidence type="ECO:0000256" key="5">
    <source>
        <dbReference type="PROSITE-ProRule" id="PRU00169"/>
    </source>
</evidence>
<dbReference type="InterPro" id="IPR011006">
    <property type="entry name" value="CheY-like_superfamily"/>
</dbReference>
<dbReference type="Proteomes" id="UP000094936">
    <property type="component" value="Unassembled WGS sequence"/>
</dbReference>
<accession>A0A1C3EKX1</accession>
<dbReference type="Pfam" id="PF00072">
    <property type="entry name" value="Response_reg"/>
    <property type="match status" value="1"/>
</dbReference>
<evidence type="ECO:0000313" key="8">
    <source>
        <dbReference type="EMBL" id="ODA33888.1"/>
    </source>
</evidence>
<protein>
    <submittedName>
        <fullName evidence="8">DNA-binding response regulator</fullName>
    </submittedName>
</protein>
<feature type="domain" description="Response regulatory" evidence="7">
    <location>
        <begin position="5"/>
        <end position="121"/>
    </location>
</feature>
<dbReference type="InterPro" id="IPR039420">
    <property type="entry name" value="WalR-like"/>
</dbReference>
<dbReference type="EMBL" id="LYBM01000012">
    <property type="protein sequence ID" value="ODA33888.1"/>
    <property type="molecule type" value="Genomic_DNA"/>
</dbReference>
<dbReference type="SUPFAM" id="SSF52172">
    <property type="entry name" value="CheY-like"/>
    <property type="match status" value="1"/>
</dbReference>
<keyword evidence="4" id="KW-0804">Transcription</keyword>
<dbReference type="PROSITE" id="PS50110">
    <property type="entry name" value="RESPONSE_REGULATORY"/>
    <property type="match status" value="1"/>
</dbReference>
<dbReference type="Gene3D" id="3.40.50.2300">
    <property type="match status" value="1"/>
</dbReference>
<dbReference type="RefSeq" id="WP_068901295.1">
    <property type="nucleotide sequence ID" value="NZ_JBHUIF010000004.1"/>
</dbReference>
<comment type="caution">
    <text evidence="8">The sequence shown here is derived from an EMBL/GenBank/DDBJ whole genome shotgun (WGS) entry which is preliminary data.</text>
</comment>
<evidence type="ECO:0000259" key="6">
    <source>
        <dbReference type="PROSITE" id="PS50043"/>
    </source>
</evidence>
<keyword evidence="1 5" id="KW-0597">Phosphoprotein</keyword>
<dbReference type="SMART" id="SM00448">
    <property type="entry name" value="REC"/>
    <property type="match status" value="1"/>
</dbReference>
<reference evidence="8 9" key="1">
    <citation type="submission" date="2016-05" db="EMBL/GenBank/DDBJ databases">
        <title>Genomic Taxonomy of the Vibrionaceae.</title>
        <authorList>
            <person name="Gomez-Gil B."/>
            <person name="Enciso-Ibarra J."/>
        </authorList>
    </citation>
    <scope>NUCLEOTIDE SEQUENCE [LARGE SCALE GENOMIC DNA]</scope>
    <source>
        <strain evidence="8 9">CAIM 1920</strain>
    </source>
</reference>
<dbReference type="PANTHER" id="PTHR43214:SF41">
    <property type="entry name" value="NITRATE_NITRITE RESPONSE REGULATOR PROTEIN NARP"/>
    <property type="match status" value="1"/>
</dbReference>
<dbReference type="CDD" id="cd06170">
    <property type="entry name" value="LuxR_C_like"/>
    <property type="match status" value="1"/>
</dbReference>
<organism evidence="8 9">
    <name type="scientific">Veronia pacifica</name>
    <dbReference type="NCBI Taxonomy" id="1080227"/>
    <lineage>
        <taxon>Bacteria</taxon>
        <taxon>Pseudomonadati</taxon>
        <taxon>Pseudomonadota</taxon>
        <taxon>Gammaproteobacteria</taxon>
        <taxon>Vibrionales</taxon>
        <taxon>Vibrionaceae</taxon>
        <taxon>Veronia</taxon>
    </lineage>
</organism>
<sequence>MTKIRIMLVDDHQMVLDGFSARFHLEESIDVVAKANNGLDAYRIAAEKRPDVVLMDISMPALNGVEATAMLNRNYPDIRILMLSMHDNREYIKSAINAGASGYVLKEVPLDEMVEAIHSVHRGASYFCRTSSNTLFSNPNAFDFCEPKVEISQREKAVLALVAKGLSSKEMAKELQISARTIDAHRRNIKQKLQLKTTAEMITYALNNKIS</sequence>
<dbReference type="GO" id="GO:0000160">
    <property type="term" value="P:phosphorelay signal transduction system"/>
    <property type="evidence" value="ECO:0007669"/>
    <property type="project" value="InterPro"/>
</dbReference>
<dbReference type="InterPro" id="IPR016032">
    <property type="entry name" value="Sig_transdc_resp-reg_C-effctor"/>
</dbReference>
<keyword evidence="3 8" id="KW-0238">DNA-binding</keyword>
<dbReference type="SUPFAM" id="SSF46894">
    <property type="entry name" value="C-terminal effector domain of the bipartite response regulators"/>
    <property type="match status" value="1"/>
</dbReference>
<dbReference type="CDD" id="cd17535">
    <property type="entry name" value="REC_NarL-like"/>
    <property type="match status" value="1"/>
</dbReference>